<name>A0A239JL29_9SPHN</name>
<dbReference type="EMBL" id="FZOS01000035">
    <property type="protein sequence ID" value="SNT06013.1"/>
    <property type="molecule type" value="Genomic_DNA"/>
</dbReference>
<reference evidence="2" key="1">
    <citation type="submission" date="2017-06" db="EMBL/GenBank/DDBJ databases">
        <authorList>
            <person name="Varghese N."/>
            <person name="Submissions S."/>
        </authorList>
    </citation>
    <scope>NUCLEOTIDE SEQUENCE [LARGE SCALE GENOMIC DNA]</scope>
    <source>
        <strain evidence="2">LNB2</strain>
    </source>
</reference>
<proteinExistence type="predicted"/>
<dbReference type="AlphaFoldDB" id="A0A239JL29"/>
<gene>
    <name evidence="1" type="ORF">SAMN06295912_13536</name>
</gene>
<dbReference type="SUPFAM" id="SSF46785">
    <property type="entry name" value="Winged helix' DNA-binding domain"/>
    <property type="match status" value="1"/>
</dbReference>
<dbReference type="Proteomes" id="UP000198281">
    <property type="component" value="Unassembled WGS sequence"/>
</dbReference>
<evidence type="ECO:0000313" key="2">
    <source>
        <dbReference type="Proteomes" id="UP000198281"/>
    </source>
</evidence>
<dbReference type="Pfam" id="PF13730">
    <property type="entry name" value="HTH_36"/>
    <property type="match status" value="1"/>
</dbReference>
<protein>
    <submittedName>
        <fullName evidence="1">Helix-turn-helix domain-containing protein</fullName>
    </submittedName>
</protein>
<evidence type="ECO:0000313" key="1">
    <source>
        <dbReference type="EMBL" id="SNT06013.1"/>
    </source>
</evidence>
<sequence length="91" mass="9835">MRWAASRHPPNPDDKLVLWALADACNGRGDTAWPSVAALSDFSGLNRKMIINSLARLVRAGLIADTGDRVGKTGQVKVWRLALKASPIGDR</sequence>
<organism evidence="1 2">
    <name type="scientific">Edaphosphingomonas laterariae</name>
    <dbReference type="NCBI Taxonomy" id="861865"/>
    <lineage>
        <taxon>Bacteria</taxon>
        <taxon>Pseudomonadati</taxon>
        <taxon>Pseudomonadota</taxon>
        <taxon>Alphaproteobacteria</taxon>
        <taxon>Sphingomonadales</taxon>
        <taxon>Rhizorhabdaceae</taxon>
        <taxon>Edaphosphingomonas</taxon>
    </lineage>
</organism>
<dbReference type="InterPro" id="IPR036390">
    <property type="entry name" value="WH_DNA-bd_sf"/>
</dbReference>
<keyword evidence="2" id="KW-1185">Reference proteome</keyword>
<accession>A0A239JL29</accession>